<comment type="caution">
    <text evidence="1">The sequence shown here is derived from an EMBL/GenBank/DDBJ whole genome shotgun (WGS) entry which is preliminary data.</text>
</comment>
<dbReference type="InterPro" id="IPR038444">
    <property type="entry name" value="DUF465_sf"/>
</dbReference>
<protein>
    <recommendedName>
        <fullName evidence="3">DUF465 domain-containing protein</fullName>
    </recommendedName>
</protein>
<reference evidence="1 2" key="1">
    <citation type="submission" date="2015-06" db="EMBL/GenBank/DDBJ databases">
        <authorList>
            <person name="Hoefler B.C."/>
            <person name="Straight P.D."/>
        </authorList>
    </citation>
    <scope>NUCLEOTIDE SEQUENCE [LARGE SCALE GENOMIC DNA]</scope>
    <source>
        <strain evidence="1 2">Riq4</strain>
    </source>
</reference>
<evidence type="ECO:0000313" key="2">
    <source>
        <dbReference type="Proteomes" id="UP000036955"/>
    </source>
</evidence>
<evidence type="ECO:0008006" key="3">
    <source>
        <dbReference type="Google" id="ProtNLM"/>
    </source>
</evidence>
<proteinExistence type="predicted"/>
<dbReference type="OrthoDB" id="7030268at2"/>
<dbReference type="PATRIC" id="fig|317.197.peg.610"/>
<gene>
    <name evidence="1" type="ORF">ACS77_07390</name>
</gene>
<organism evidence="1 2">
    <name type="scientific">Pseudomonas syringae</name>
    <dbReference type="NCBI Taxonomy" id="317"/>
    <lineage>
        <taxon>Bacteria</taxon>
        <taxon>Pseudomonadati</taxon>
        <taxon>Pseudomonadota</taxon>
        <taxon>Gammaproteobacteria</taxon>
        <taxon>Pseudomonadales</taxon>
        <taxon>Pseudomonadaceae</taxon>
        <taxon>Pseudomonas</taxon>
    </lineage>
</organism>
<name>A0A0L1MIL9_PSESX</name>
<sequence>MPVTHDLYQDLRCTKEEIQQKRTKDPLLDSLLNKYSQTDAEVLKAESAQSNALSDDELKKLKEKRVQVKNRIVERLQTPS</sequence>
<evidence type="ECO:0000313" key="1">
    <source>
        <dbReference type="EMBL" id="KNH28347.1"/>
    </source>
</evidence>
<dbReference type="AlphaFoldDB" id="A0A0L1MIL9"/>
<dbReference type="Proteomes" id="UP000036955">
    <property type="component" value="Unassembled WGS sequence"/>
</dbReference>
<accession>A0A0L1MIL9</accession>
<dbReference type="Gene3D" id="6.10.280.50">
    <property type="match status" value="1"/>
</dbReference>
<dbReference type="EMBL" id="LFQK01000013">
    <property type="protein sequence ID" value="KNH28347.1"/>
    <property type="molecule type" value="Genomic_DNA"/>
</dbReference>